<dbReference type="Proteomes" id="UP000024635">
    <property type="component" value="Unassembled WGS sequence"/>
</dbReference>
<organism evidence="2 3">
    <name type="scientific">Ancylostoma ceylanicum</name>
    <dbReference type="NCBI Taxonomy" id="53326"/>
    <lineage>
        <taxon>Eukaryota</taxon>
        <taxon>Metazoa</taxon>
        <taxon>Ecdysozoa</taxon>
        <taxon>Nematoda</taxon>
        <taxon>Chromadorea</taxon>
        <taxon>Rhabditida</taxon>
        <taxon>Rhabditina</taxon>
        <taxon>Rhabditomorpha</taxon>
        <taxon>Strongyloidea</taxon>
        <taxon>Ancylostomatidae</taxon>
        <taxon>Ancylostomatinae</taxon>
        <taxon>Ancylostoma</taxon>
    </lineage>
</organism>
<name>A0A016UPJ2_9BILA</name>
<protein>
    <submittedName>
        <fullName evidence="2">Uncharacterized protein</fullName>
    </submittedName>
</protein>
<accession>A0A016UPJ2</accession>
<keyword evidence="3" id="KW-1185">Reference proteome</keyword>
<sequence length="241" mass="28214">MKRTVVSLSDVLIKKCFHKLQFVVVDYFVASKVATWSFLVGCCSEDFSKMICIALLLLSGLTATSSVVSHGQAAAKYVNEFRRTNNPSHNHRHVIDAGSQRITENQSAVKKQREQEGALKHFQDLRSPPKRRKLRFSAGVLEQIPFPELGRKVLKRSAGYDRRASDYLDRSRYRHRAVGRGYNHRVKSYDYGDHKHDTTEREKRSKVKGKKYVHGHRPFRLRSPHRTYHRQRYKQNRHYSY</sequence>
<evidence type="ECO:0000313" key="3">
    <source>
        <dbReference type="Proteomes" id="UP000024635"/>
    </source>
</evidence>
<gene>
    <name evidence="2" type="primary">Acey_s0031.g2406</name>
    <name evidence="2" type="ORF">Y032_0031g2406</name>
</gene>
<proteinExistence type="predicted"/>
<comment type="caution">
    <text evidence="2">The sequence shown here is derived from an EMBL/GenBank/DDBJ whole genome shotgun (WGS) entry which is preliminary data.</text>
</comment>
<feature type="region of interest" description="Disordered" evidence="1">
    <location>
        <begin position="186"/>
        <end position="219"/>
    </location>
</feature>
<feature type="compositionally biased region" description="Basic residues" evidence="1">
    <location>
        <begin position="204"/>
        <end position="219"/>
    </location>
</feature>
<evidence type="ECO:0000256" key="1">
    <source>
        <dbReference type="SAM" id="MobiDB-lite"/>
    </source>
</evidence>
<dbReference type="EMBL" id="JARK01001367">
    <property type="protein sequence ID" value="EYC17329.1"/>
    <property type="molecule type" value="Genomic_DNA"/>
</dbReference>
<feature type="compositionally biased region" description="Basic and acidic residues" evidence="1">
    <location>
        <begin position="187"/>
        <end position="203"/>
    </location>
</feature>
<evidence type="ECO:0000313" key="2">
    <source>
        <dbReference type="EMBL" id="EYC17329.1"/>
    </source>
</evidence>
<dbReference type="AlphaFoldDB" id="A0A016UPJ2"/>
<reference evidence="3" key="1">
    <citation type="journal article" date="2015" name="Nat. Genet.">
        <title>The genome and transcriptome of the zoonotic hookworm Ancylostoma ceylanicum identify infection-specific gene families.</title>
        <authorList>
            <person name="Schwarz E.M."/>
            <person name="Hu Y."/>
            <person name="Antoshechkin I."/>
            <person name="Miller M.M."/>
            <person name="Sternberg P.W."/>
            <person name="Aroian R.V."/>
        </authorList>
    </citation>
    <scope>NUCLEOTIDE SEQUENCE</scope>
    <source>
        <strain evidence="3">HY135</strain>
    </source>
</reference>